<organism evidence="2 3">
    <name type="scientific">Pseudomonas oryzicola</name>
    <dbReference type="NCBI Taxonomy" id="485876"/>
    <lineage>
        <taxon>Bacteria</taxon>
        <taxon>Pseudomonadati</taxon>
        <taxon>Pseudomonadota</taxon>
        <taxon>Gammaproteobacteria</taxon>
        <taxon>Pseudomonadales</taxon>
        <taxon>Pseudomonadaceae</taxon>
        <taxon>Pseudomonas</taxon>
    </lineage>
</organism>
<evidence type="ECO:0000313" key="3">
    <source>
        <dbReference type="Proteomes" id="UP000609530"/>
    </source>
</evidence>
<accession>A0ABS6Q4C9</accession>
<dbReference type="InterPro" id="IPR008875">
    <property type="entry name" value="TraX"/>
</dbReference>
<feature type="transmembrane region" description="Helical" evidence="1">
    <location>
        <begin position="126"/>
        <end position="145"/>
    </location>
</feature>
<sequence length="236" mass="25830">MPRLQLADGALEALKWLALLLMTGDHVNKYLFNETLPYLFEAGRLAMPLFVMVLACNLARPGVGANGAYRRTAMRLCLFGVLATPPFIALGGLLYGAYPLNILFTLLVITLVTAACERAAAGQAHYWAVALCVFVVGGALVEFWWPAVLLGLSVGWYVRRPNAMAGVGVVVSLAALSPINGNAWAFAALPLLLGAGWLQPKLPRWRWLFYGYYPLHLLALWLIRIPMAKAGYLFLI</sequence>
<proteinExistence type="predicted"/>
<feature type="transmembrane region" description="Helical" evidence="1">
    <location>
        <begin position="72"/>
        <end position="90"/>
    </location>
</feature>
<feature type="transmembrane region" description="Helical" evidence="1">
    <location>
        <begin position="96"/>
        <end position="114"/>
    </location>
</feature>
<gene>
    <name evidence="2" type="ORF">HU760_000430</name>
</gene>
<name>A0ABS6Q4C9_9PSED</name>
<feature type="transmembrane region" description="Helical" evidence="1">
    <location>
        <begin position="38"/>
        <end position="60"/>
    </location>
</feature>
<feature type="transmembrane region" description="Helical" evidence="1">
    <location>
        <begin position="165"/>
        <end position="195"/>
    </location>
</feature>
<feature type="transmembrane region" description="Helical" evidence="1">
    <location>
        <begin position="207"/>
        <end position="227"/>
    </location>
</feature>
<evidence type="ECO:0000313" key="2">
    <source>
        <dbReference type="EMBL" id="MBV4489051.1"/>
    </source>
</evidence>
<protein>
    <submittedName>
        <fullName evidence="2">Conjugal transfer protein TraX</fullName>
    </submittedName>
</protein>
<keyword evidence="1" id="KW-0812">Transmembrane</keyword>
<evidence type="ECO:0000256" key="1">
    <source>
        <dbReference type="SAM" id="Phobius"/>
    </source>
</evidence>
<reference evidence="2 3" key="1">
    <citation type="journal article" date="2020" name="Microorganisms">
        <title>Reliable Identification of Environmental Pseudomonas Isolates Using the rpoD Gene.</title>
        <authorList>
            <consortium name="The Broad Institute Genome Sequencing Platform"/>
            <person name="Girard L."/>
            <person name="Lood C."/>
            <person name="Rokni-Zadeh H."/>
            <person name="van Noort V."/>
            <person name="Lavigne R."/>
            <person name="De Mot R."/>
        </authorList>
    </citation>
    <scope>NUCLEOTIDE SEQUENCE [LARGE SCALE GENOMIC DNA]</scope>
    <source>
        <strain evidence="2 3">RD9SR1</strain>
    </source>
</reference>
<keyword evidence="1" id="KW-0472">Membrane</keyword>
<keyword evidence="3" id="KW-1185">Reference proteome</keyword>
<dbReference type="EMBL" id="JABWRZ020000001">
    <property type="protein sequence ID" value="MBV4489051.1"/>
    <property type="molecule type" value="Genomic_DNA"/>
</dbReference>
<comment type="caution">
    <text evidence="2">The sequence shown here is derived from an EMBL/GenBank/DDBJ whole genome shotgun (WGS) entry which is preliminary data.</text>
</comment>
<dbReference type="Pfam" id="PF05857">
    <property type="entry name" value="TraX"/>
    <property type="match status" value="1"/>
</dbReference>
<dbReference type="Proteomes" id="UP000609530">
    <property type="component" value="Unassembled WGS sequence"/>
</dbReference>
<keyword evidence="1" id="KW-1133">Transmembrane helix</keyword>